<dbReference type="InterPro" id="IPR006865">
    <property type="entry name" value="DUF629"/>
</dbReference>
<gene>
    <name evidence="6" type="ORF">DKX38_018615</name>
</gene>
<dbReference type="AlphaFoldDB" id="A0A5N5KNH7"/>
<accession>A0A5N5KNH7</accession>
<keyword evidence="4" id="KW-0472">Membrane</keyword>
<feature type="compositionally biased region" description="Polar residues" evidence="3">
    <location>
        <begin position="304"/>
        <end position="313"/>
    </location>
</feature>
<evidence type="ECO:0000256" key="1">
    <source>
        <dbReference type="ARBA" id="ARBA00022786"/>
    </source>
</evidence>
<dbReference type="Pfam" id="PF04781">
    <property type="entry name" value="DUF627"/>
    <property type="match status" value="1"/>
</dbReference>
<feature type="compositionally biased region" description="Basic residues" evidence="3">
    <location>
        <begin position="1"/>
        <end position="14"/>
    </location>
</feature>
<organism evidence="6 7">
    <name type="scientific">Salix brachista</name>
    <dbReference type="NCBI Taxonomy" id="2182728"/>
    <lineage>
        <taxon>Eukaryota</taxon>
        <taxon>Viridiplantae</taxon>
        <taxon>Streptophyta</taxon>
        <taxon>Embryophyta</taxon>
        <taxon>Tracheophyta</taxon>
        <taxon>Spermatophyta</taxon>
        <taxon>Magnoliopsida</taxon>
        <taxon>eudicotyledons</taxon>
        <taxon>Gunneridae</taxon>
        <taxon>Pentapetalae</taxon>
        <taxon>rosids</taxon>
        <taxon>fabids</taxon>
        <taxon>Malpighiales</taxon>
        <taxon>Salicaceae</taxon>
        <taxon>Saliceae</taxon>
        <taxon>Salix</taxon>
    </lineage>
</organism>
<name>A0A5N5KNH7_9ROSI</name>
<feature type="region of interest" description="Disordered" evidence="3">
    <location>
        <begin position="915"/>
        <end position="957"/>
    </location>
</feature>
<feature type="region of interest" description="Disordered" evidence="3">
    <location>
        <begin position="275"/>
        <end position="313"/>
    </location>
</feature>
<keyword evidence="2" id="KW-0378">Hydrolase</keyword>
<dbReference type="EMBL" id="VDCV01000012">
    <property type="protein sequence ID" value="KAB5531945.1"/>
    <property type="molecule type" value="Genomic_DNA"/>
</dbReference>
<feature type="transmembrane region" description="Helical" evidence="4">
    <location>
        <begin position="1204"/>
        <end position="1226"/>
    </location>
</feature>
<dbReference type="GO" id="GO:0016787">
    <property type="term" value="F:hydrolase activity"/>
    <property type="evidence" value="ECO:0007669"/>
    <property type="project" value="UniProtKB-KW"/>
</dbReference>
<feature type="compositionally biased region" description="Polar residues" evidence="3">
    <location>
        <begin position="916"/>
        <end position="926"/>
    </location>
</feature>
<evidence type="ECO:0000256" key="3">
    <source>
        <dbReference type="SAM" id="MobiDB-lite"/>
    </source>
</evidence>
<evidence type="ECO:0000256" key="2">
    <source>
        <dbReference type="ARBA" id="ARBA00022801"/>
    </source>
</evidence>
<dbReference type="SUPFAM" id="SSF48452">
    <property type="entry name" value="TPR-like"/>
    <property type="match status" value="1"/>
</dbReference>
<dbReference type="PANTHER" id="PTHR22975:SF9">
    <property type="entry name" value="ECHINUS SPLICE FORM 3"/>
    <property type="match status" value="1"/>
</dbReference>
<reference evidence="7" key="1">
    <citation type="journal article" date="2019" name="Gigascience">
        <title>De novo genome assembly of the endangered Acer yangbiense, a plant species with extremely small populations endemic to Yunnan Province, China.</title>
        <authorList>
            <person name="Yang J."/>
            <person name="Wariss H.M."/>
            <person name="Tao L."/>
            <person name="Zhang R."/>
            <person name="Yun Q."/>
            <person name="Hollingsworth P."/>
            <person name="Dao Z."/>
            <person name="Luo G."/>
            <person name="Guo H."/>
            <person name="Ma Y."/>
            <person name="Sun W."/>
        </authorList>
    </citation>
    <scope>NUCLEOTIDE SEQUENCE [LARGE SCALE GENOMIC DNA]</scope>
    <source>
        <strain evidence="7">cv. br00</strain>
    </source>
</reference>
<feature type="region of interest" description="Disordered" evidence="3">
    <location>
        <begin position="1108"/>
        <end position="1152"/>
    </location>
</feature>
<protein>
    <recommendedName>
        <fullName evidence="5">C2H2-type domain-containing protein</fullName>
    </recommendedName>
</protein>
<dbReference type="InterPro" id="IPR052398">
    <property type="entry name" value="Ubiquitin_hydrolase_53/54"/>
</dbReference>
<sequence>MGNRKRPLTSRTKHPPPPSAAETTVAYEETDLYPSLNSVSTELDGSSTIKQECDRALNALRRGNHTKALRIMKDSCAKHGGDALIHRVHGTVCVKVASIIDDPNSKQRYLKNAIEAARRAAELSPNSIEFAHFYANLLYEAANDGKEYEEVMKECDRALKIENPIDPAKESLQEESQQKIATAEGRIAHVQGELKNLQQKSNIASISTWMKNLGTGEEIRLIPIRRATEDPMEARLVQTRRPNEIKKATKTQEERRKEIEVRVAAARLLQKSEIGLGQNEGERSDKGVEVMPGADRRGERRKYGSNSRKNGTNTERKDWVRAYWNSMSLEMKRKLLKIKVTDLKSYFGSSKNGLASDVLNEALACSEENKSWRFWVCCRCNEKFVGSDSHLHHVVHEHMGSLMPKMQEVLPQSPDNEWIEMINSCSWKPLDISSAVKMLCNRGKCQNGSSPEKESLRDGCISCPVSNNNSGKVYSIEGKEFDGNQLSIACTIESWPISEDSERAKLLEKIHDVFQALIAHKYLAASHLNKVIKFTMDELQSLATGSQLLNHVGQTPICICFLGAFQLKKVLKFLQELSHSCGIGRSPEESTVVDDMNTGAKGPEIKENIVLNSDASCLYLDKCLLPLEYAPSACPDDDATTTTSTIVGNGDGVLPDVDALLSWIFAGVSSGEQLQSWIRTKEERMHQGMEILQTLEKEFYHLQSLYERKCEHLSYEQALQAVEDLCLEEGKKREIDTLFEHRSYDSALRQRREKLVENEHDALFISSRFEVDAISNVLKEADTLNVNQYGYEDTYGGITSQFCDLESGEDGNWRTKDQMHQVETFIEIAIQRQKEQLSIELSKIDAQIMRIVTGMQQLELKLESVSAFDYQSILPSLVKSYMRAHLDDLAEKNATEKSNAAREAFLAELALDSKKGTQGRSDNSRNTLEKGKDKRKNKDYKKTKDSKVAAASEQHLVQDVTNERGSFPVASDGDYPNSQCLLFGNGDDLRQQEEFKWKIEIEEEERMLEESLKYQRRIENEAKQKHLAEQQHKKSHITLPEKLSGGICNICCDPAADSSEPLINRGYSKSWNAVFMKFPLNVKWNLMTFHFHKQLMQKSGFPNNLEGMPMTVASEPSTGGNAEGGAFDRRLGRRSRKQKSSANSSDGKNQPMSCEMENIEVGIITPNLGDGATKTLRQLHVEDDDEERFQTELERAVRQSLGKFLLILCFLSLYFTTFYDCTFLTMPTTWA</sequence>
<dbReference type="Proteomes" id="UP000326939">
    <property type="component" value="Chromosome 12"/>
</dbReference>
<feature type="domain" description="C2H2-type" evidence="5">
    <location>
        <begin position="377"/>
        <end position="398"/>
    </location>
</feature>
<feature type="region of interest" description="Disordered" evidence="3">
    <location>
        <begin position="1"/>
        <end position="22"/>
    </location>
</feature>
<keyword evidence="1" id="KW-0833">Ubl conjugation pathway</keyword>
<keyword evidence="4" id="KW-0812">Transmembrane</keyword>
<feature type="compositionally biased region" description="Polar residues" evidence="3">
    <location>
        <begin position="1140"/>
        <end position="1152"/>
    </location>
</feature>
<keyword evidence="7" id="KW-1185">Reference proteome</keyword>
<feature type="compositionally biased region" description="Basic and acidic residues" evidence="3">
    <location>
        <begin position="280"/>
        <end position="302"/>
    </location>
</feature>
<dbReference type="Pfam" id="PF04780">
    <property type="entry name" value="DUF629"/>
    <property type="match status" value="1"/>
</dbReference>
<evidence type="ECO:0000313" key="7">
    <source>
        <dbReference type="Proteomes" id="UP000326939"/>
    </source>
</evidence>
<dbReference type="InterPro" id="IPR011990">
    <property type="entry name" value="TPR-like_helical_dom_sf"/>
</dbReference>
<dbReference type="Gene3D" id="1.25.40.10">
    <property type="entry name" value="Tetratricopeptide repeat domain"/>
    <property type="match status" value="1"/>
</dbReference>
<evidence type="ECO:0000256" key="4">
    <source>
        <dbReference type="SAM" id="Phobius"/>
    </source>
</evidence>
<evidence type="ECO:0000259" key="5">
    <source>
        <dbReference type="PROSITE" id="PS00028"/>
    </source>
</evidence>
<proteinExistence type="predicted"/>
<evidence type="ECO:0000313" key="6">
    <source>
        <dbReference type="EMBL" id="KAB5531945.1"/>
    </source>
</evidence>
<dbReference type="PANTHER" id="PTHR22975">
    <property type="entry name" value="UBIQUITIN SPECIFIC PROTEINASE"/>
    <property type="match status" value="1"/>
</dbReference>
<keyword evidence="4" id="KW-1133">Transmembrane helix</keyword>
<comment type="caution">
    <text evidence="6">The sequence shown here is derived from an EMBL/GenBank/DDBJ whole genome shotgun (WGS) entry which is preliminary data.</text>
</comment>
<dbReference type="PROSITE" id="PS00028">
    <property type="entry name" value="ZINC_FINGER_C2H2_1"/>
    <property type="match status" value="1"/>
</dbReference>
<dbReference type="InterPro" id="IPR006866">
    <property type="entry name" value="DUF627_N"/>
</dbReference>
<dbReference type="InterPro" id="IPR013087">
    <property type="entry name" value="Znf_C2H2_type"/>
</dbReference>